<evidence type="ECO:0000313" key="2">
    <source>
        <dbReference type="Proteomes" id="UP000321491"/>
    </source>
</evidence>
<name>A0A511UZ11_9BACI</name>
<dbReference type="Proteomes" id="UP000321491">
    <property type="component" value="Unassembled WGS sequence"/>
</dbReference>
<proteinExistence type="predicted"/>
<keyword evidence="2" id="KW-1185">Reference proteome</keyword>
<accession>A0A511UZ11</accession>
<evidence type="ECO:0000313" key="1">
    <source>
        <dbReference type="EMBL" id="GEN31876.1"/>
    </source>
</evidence>
<gene>
    <name evidence="1" type="ORF">CQU01_21140</name>
</gene>
<dbReference type="AlphaFoldDB" id="A0A511UZ11"/>
<dbReference type="EMBL" id="BJXW01000024">
    <property type="protein sequence ID" value="GEN31876.1"/>
    <property type="molecule type" value="Genomic_DNA"/>
</dbReference>
<sequence length="76" mass="9315">MPFIKQQLITYLEHSYTLHYVKEENIDIIRRLIDYFDGEARNALYRRGLDNLEKLDIVNNDYQQIINTTETFFDRR</sequence>
<comment type="caution">
    <text evidence="1">The sequence shown here is derived from an EMBL/GenBank/DDBJ whole genome shotgun (WGS) entry which is preliminary data.</text>
</comment>
<protein>
    <submittedName>
        <fullName evidence="1">Uncharacterized protein</fullName>
    </submittedName>
</protein>
<reference evidence="1 2" key="1">
    <citation type="submission" date="2019-07" db="EMBL/GenBank/DDBJ databases">
        <title>Whole genome shotgun sequence of Cerasibacillus quisquiliarum NBRC 102429.</title>
        <authorList>
            <person name="Hosoyama A."/>
            <person name="Uohara A."/>
            <person name="Ohji S."/>
            <person name="Ichikawa N."/>
        </authorList>
    </citation>
    <scope>NUCLEOTIDE SEQUENCE [LARGE SCALE GENOMIC DNA]</scope>
    <source>
        <strain evidence="1 2">NBRC 102429</strain>
    </source>
</reference>
<organism evidence="1 2">
    <name type="scientific">Cerasibacillus quisquiliarum</name>
    <dbReference type="NCBI Taxonomy" id="227865"/>
    <lineage>
        <taxon>Bacteria</taxon>
        <taxon>Bacillati</taxon>
        <taxon>Bacillota</taxon>
        <taxon>Bacilli</taxon>
        <taxon>Bacillales</taxon>
        <taxon>Bacillaceae</taxon>
        <taxon>Cerasibacillus</taxon>
    </lineage>
</organism>